<proteinExistence type="predicted"/>
<dbReference type="GO" id="GO:0008017">
    <property type="term" value="F:microtubule binding"/>
    <property type="evidence" value="ECO:0007669"/>
    <property type="project" value="InterPro"/>
</dbReference>
<dbReference type="InterPro" id="IPR027640">
    <property type="entry name" value="Kinesin-like_fam"/>
</dbReference>
<dbReference type="GO" id="GO:0016887">
    <property type="term" value="F:ATP hydrolysis activity"/>
    <property type="evidence" value="ECO:0007669"/>
    <property type="project" value="TreeGrafter"/>
</dbReference>
<dbReference type="OrthoDB" id="304359at2759"/>
<gene>
    <name evidence="2" type="ORF">PSON_ATCC_30995.1.T1550090</name>
</gene>
<dbReference type="GO" id="GO:0007018">
    <property type="term" value="P:microtubule-based movement"/>
    <property type="evidence" value="ECO:0007669"/>
    <property type="project" value="InterPro"/>
</dbReference>
<dbReference type="GO" id="GO:0005524">
    <property type="term" value="F:ATP binding"/>
    <property type="evidence" value="ECO:0007669"/>
    <property type="project" value="InterPro"/>
</dbReference>
<evidence type="ECO:0000313" key="3">
    <source>
        <dbReference type="Proteomes" id="UP000692954"/>
    </source>
</evidence>
<comment type="caution">
    <text evidence="2">The sequence shown here is derived from an EMBL/GenBank/DDBJ whole genome shotgun (WGS) entry which is preliminary data.</text>
</comment>
<name>A0A8S1RCG5_9CILI</name>
<keyword evidence="3" id="KW-1185">Reference proteome</keyword>
<dbReference type="PANTHER" id="PTHR24115:SF194">
    <property type="entry name" value="KINESIN-LIKE PROTEIN KIF6"/>
    <property type="match status" value="1"/>
</dbReference>
<dbReference type="GO" id="GO:0005871">
    <property type="term" value="C:kinesin complex"/>
    <property type="evidence" value="ECO:0007669"/>
    <property type="project" value="TreeGrafter"/>
</dbReference>
<evidence type="ECO:0000259" key="1">
    <source>
        <dbReference type="SMART" id="SM00129"/>
    </source>
</evidence>
<dbReference type="Proteomes" id="UP000692954">
    <property type="component" value="Unassembled WGS sequence"/>
</dbReference>
<dbReference type="AlphaFoldDB" id="A0A8S1RCG5"/>
<sequence length="280" mass="32235">MKQNNLKVYCRVIGLKESDIQRGAIDSLEMNEDGIKMMNQDFKFSQIVKDQQLELNNEVKEQDQWFITYGECSSGKTTAMFRENGIIQKIGELYINNQKEKDVSICMIEIRGNQIIDLFNQQQVKLIESNESFNCQNLKKVTIQNTDQYIQIINQGYQNRTQQNGRMNNLSTTYPLVVKLDFGNYAIQFVDLVGSQKALNCTPQILKEISFNNTALSQIECILNTKNETQRLLLCNGNLVSKVLKNAFRNSSLTNLIVCVSAANIYEKETFRILQKIQRL</sequence>
<dbReference type="Pfam" id="PF00225">
    <property type="entry name" value="Kinesin"/>
    <property type="match status" value="1"/>
</dbReference>
<accession>A0A8S1RCG5</accession>
<protein>
    <recommendedName>
        <fullName evidence="1">Kinesin motor domain-containing protein</fullName>
    </recommendedName>
</protein>
<dbReference type="EMBL" id="CAJJDN010000155">
    <property type="protein sequence ID" value="CAD8125012.1"/>
    <property type="molecule type" value="Genomic_DNA"/>
</dbReference>
<organism evidence="2 3">
    <name type="scientific">Paramecium sonneborni</name>
    <dbReference type="NCBI Taxonomy" id="65129"/>
    <lineage>
        <taxon>Eukaryota</taxon>
        <taxon>Sar</taxon>
        <taxon>Alveolata</taxon>
        <taxon>Ciliophora</taxon>
        <taxon>Intramacronucleata</taxon>
        <taxon>Oligohymenophorea</taxon>
        <taxon>Peniculida</taxon>
        <taxon>Parameciidae</taxon>
        <taxon>Paramecium</taxon>
    </lineage>
</organism>
<reference evidence="2" key="1">
    <citation type="submission" date="2021-01" db="EMBL/GenBank/DDBJ databases">
        <authorList>
            <consortium name="Genoscope - CEA"/>
            <person name="William W."/>
        </authorList>
    </citation>
    <scope>NUCLEOTIDE SEQUENCE</scope>
</reference>
<dbReference type="SMART" id="SM00129">
    <property type="entry name" value="KISc"/>
    <property type="match status" value="1"/>
</dbReference>
<dbReference type="InterPro" id="IPR001752">
    <property type="entry name" value="Kinesin_motor_dom"/>
</dbReference>
<dbReference type="GO" id="GO:0005874">
    <property type="term" value="C:microtubule"/>
    <property type="evidence" value="ECO:0007669"/>
    <property type="project" value="TreeGrafter"/>
</dbReference>
<dbReference type="GO" id="GO:0003777">
    <property type="term" value="F:microtubule motor activity"/>
    <property type="evidence" value="ECO:0007669"/>
    <property type="project" value="InterPro"/>
</dbReference>
<dbReference type="PANTHER" id="PTHR24115">
    <property type="entry name" value="KINESIN-RELATED"/>
    <property type="match status" value="1"/>
</dbReference>
<evidence type="ECO:0000313" key="2">
    <source>
        <dbReference type="EMBL" id="CAD8125012.1"/>
    </source>
</evidence>
<feature type="domain" description="Kinesin motor" evidence="1">
    <location>
        <begin position="3"/>
        <end position="278"/>
    </location>
</feature>